<dbReference type="PANTHER" id="PTHR36073">
    <property type="match status" value="1"/>
</dbReference>
<dbReference type="Pfam" id="PF25597">
    <property type="entry name" value="SH3_retrovirus"/>
    <property type="match status" value="1"/>
</dbReference>
<dbReference type="PANTHER" id="PTHR36073:SF1">
    <property type="entry name" value="OS01G0962100 PROTEIN"/>
    <property type="match status" value="1"/>
</dbReference>
<reference evidence="5" key="1">
    <citation type="submission" date="2018-02" db="EMBL/GenBank/DDBJ databases">
        <authorList>
            <person name="Cohen D.B."/>
            <person name="Kent A.D."/>
        </authorList>
    </citation>
    <scope>NUCLEOTIDE SEQUENCE</scope>
</reference>
<evidence type="ECO:0000256" key="2">
    <source>
        <dbReference type="SAM" id="Phobius"/>
    </source>
</evidence>
<sequence>MKVKVTMPALAFDKLGLYLHDMRIELENLLWDRKELQEHLQTAIKERKMMELILAELEEEHDKAISKLEQLEGERLREAEFQVSLHICKKQESRNFGELWMALEGLKWLVDRIEEAKTPIEHDVMLMAAPVQTPQSGDHMVRLVSLSCLFAVFDGWVLFPKGQIGKSMVMAARKTSLFKDDDMPKSSSLVSNRGGRVNFRGGFHGGRGFRGGRGDKRCDLCGKTNHTKPYCWVQNGKPNYLNQLSELVQLLRIALSSSSVVTLADSSNVAADGSSRPVLGKGVLHPTSSLSLPSSLFDLRTKEMIGSGHEKDGLYYLDHDNSASHAFLASALSAITNCPHTSQQNGVAELKHRHLLHVARTLLFHMQESPFSVLYPERSPFSLTSRVFGCVAFVHVLDPGRDKLAPRSRKCIFLGYSRTQKGYRCYSLESRRYFVSVDVTFFESTPFFSSPGQCLSLDLISSHEGEGSFSSPTLPIPLLSPPPQVPLASPPNSPLQALSLSGWKHAMDEEMSALHKNQTWELTALPSGKQTVGCRWVYTIKYLLDGSVEHLKAWLVAKGRSWPLYQLDIKNAFLYGDLKEEVYMDQPPGYVVAGSEHLCSTSNHFVFVRHSSNGTIVLIVYVDDIIISGSDSTSIADLKTYLSKHFHTKDLGARPADTPMDSTVKLDGEHGELFSDVGRYRRLVGKLIYLTVTCPNITYAVGVHSKKQNVAACSSAEAEYRAMAHTASEMLRVCSLLRDLGIDVPTPMQMFCDNQAAIFIANNLVFHERTKHIEVDCHFIRDLLMWQQIVTPYVRSDDQLGVRLGGRRSPDVDKSPRSRQGSQSWQASFLCWVSFEGENESLTTLSNRKGSFHRKLAHVSWSSMASPGQPRLVDMYIDNTFMRGKGAFSNPSLIFVIPYRAIDTTLDVSSFPYGDAHECQRVSIKCLLVTSWLGGGRWQLIGRETQGIGADHGTFSTLPQTFLLPQSLCILLSEAWWAIWFFGLWAQGLLCNFLGLNFVVINLDMGDLPWIGLRALPTLVQCWVFQHLKDENFQLKEIQGKGYWSIKSPEDTGNGQNTCISDDYGIPYGISSWKSSGIFLQDLMMPKDTWGDESKTKTKTKTKTEFLNFLKNRSKSSGSIQPIMPEIITRNSDANEVVDQRREVALSQSLFSAVLSLLVGMIVWEAEDPCMPLVVALFMVVGMSLKSVVQFFSTIKNKPPSDAVALLSFNCFILGMLTYPALPRVTTCLAPLALRFVDQTLTWLWSLISIA</sequence>
<evidence type="ECO:0000256" key="1">
    <source>
        <dbReference type="SAM" id="Coils"/>
    </source>
</evidence>
<evidence type="ECO:0000259" key="3">
    <source>
        <dbReference type="Pfam" id="PF07727"/>
    </source>
</evidence>
<accession>A0A2N9EDZ1</accession>
<feature type="domain" description="Retroviral polymerase SH3-like" evidence="4">
    <location>
        <begin position="390"/>
        <end position="449"/>
    </location>
</feature>
<feature type="coiled-coil region" evidence="1">
    <location>
        <begin position="19"/>
        <end position="74"/>
    </location>
</feature>
<evidence type="ECO:0000313" key="5">
    <source>
        <dbReference type="EMBL" id="SPC72992.1"/>
    </source>
</evidence>
<dbReference type="InterPro" id="IPR057670">
    <property type="entry name" value="SH3_retrovirus"/>
</dbReference>
<dbReference type="InterPro" id="IPR043502">
    <property type="entry name" value="DNA/RNA_pol_sf"/>
</dbReference>
<dbReference type="Pfam" id="PF07727">
    <property type="entry name" value="RVT_2"/>
    <property type="match status" value="1"/>
</dbReference>
<organism evidence="5">
    <name type="scientific">Fagus sylvatica</name>
    <name type="common">Beechnut</name>
    <dbReference type="NCBI Taxonomy" id="28930"/>
    <lineage>
        <taxon>Eukaryota</taxon>
        <taxon>Viridiplantae</taxon>
        <taxon>Streptophyta</taxon>
        <taxon>Embryophyta</taxon>
        <taxon>Tracheophyta</taxon>
        <taxon>Spermatophyta</taxon>
        <taxon>Magnoliopsida</taxon>
        <taxon>eudicotyledons</taxon>
        <taxon>Gunneridae</taxon>
        <taxon>Pentapetalae</taxon>
        <taxon>rosids</taxon>
        <taxon>fabids</taxon>
        <taxon>Fagales</taxon>
        <taxon>Fagaceae</taxon>
        <taxon>Fagus</taxon>
    </lineage>
</organism>
<keyword evidence="2" id="KW-0472">Membrane</keyword>
<feature type="transmembrane region" description="Helical" evidence="2">
    <location>
        <begin position="1170"/>
        <end position="1192"/>
    </location>
</feature>
<dbReference type="SUPFAM" id="SSF56672">
    <property type="entry name" value="DNA/RNA polymerases"/>
    <property type="match status" value="1"/>
</dbReference>
<feature type="transmembrane region" description="Helical" evidence="2">
    <location>
        <begin position="1144"/>
        <end position="1164"/>
    </location>
</feature>
<protein>
    <submittedName>
        <fullName evidence="5">Uncharacterized protein</fullName>
    </submittedName>
</protein>
<feature type="transmembrane region" description="Helical" evidence="2">
    <location>
        <begin position="975"/>
        <end position="1000"/>
    </location>
</feature>
<dbReference type="AlphaFoldDB" id="A0A2N9EDZ1"/>
<keyword evidence="2" id="KW-0812">Transmembrane</keyword>
<dbReference type="EMBL" id="OIVN01000036">
    <property type="protein sequence ID" value="SPC72992.1"/>
    <property type="molecule type" value="Genomic_DNA"/>
</dbReference>
<feature type="transmembrane region" description="Helical" evidence="2">
    <location>
        <begin position="1204"/>
        <end position="1222"/>
    </location>
</feature>
<feature type="domain" description="Reverse transcriptase Ty1/copia-type" evidence="3">
    <location>
        <begin position="601"/>
        <end position="653"/>
    </location>
</feature>
<dbReference type="InterPro" id="IPR013103">
    <property type="entry name" value="RVT_2"/>
</dbReference>
<keyword evidence="1" id="KW-0175">Coiled coil</keyword>
<dbReference type="CDD" id="cd09272">
    <property type="entry name" value="RNase_HI_RT_Ty1"/>
    <property type="match status" value="1"/>
</dbReference>
<name>A0A2N9EDZ1_FAGSY</name>
<keyword evidence="2" id="KW-1133">Transmembrane helix</keyword>
<evidence type="ECO:0000259" key="4">
    <source>
        <dbReference type="Pfam" id="PF25597"/>
    </source>
</evidence>
<gene>
    <name evidence="5" type="ORF">FSB_LOCUS874</name>
</gene>
<proteinExistence type="predicted"/>